<name>A0A9P4U728_9PLEO</name>
<comment type="caution">
    <text evidence="2">The sequence shown here is derived from an EMBL/GenBank/DDBJ whole genome shotgun (WGS) entry which is preliminary data.</text>
</comment>
<keyword evidence="3" id="KW-1185">Reference proteome</keyword>
<evidence type="ECO:0000256" key="1">
    <source>
        <dbReference type="SAM" id="MobiDB-lite"/>
    </source>
</evidence>
<protein>
    <submittedName>
        <fullName evidence="2">Uncharacterized protein</fullName>
    </submittedName>
</protein>
<organism evidence="2 3">
    <name type="scientific">Karstenula rhodostoma CBS 690.94</name>
    <dbReference type="NCBI Taxonomy" id="1392251"/>
    <lineage>
        <taxon>Eukaryota</taxon>
        <taxon>Fungi</taxon>
        <taxon>Dikarya</taxon>
        <taxon>Ascomycota</taxon>
        <taxon>Pezizomycotina</taxon>
        <taxon>Dothideomycetes</taxon>
        <taxon>Pleosporomycetidae</taxon>
        <taxon>Pleosporales</taxon>
        <taxon>Massarineae</taxon>
        <taxon>Didymosphaeriaceae</taxon>
        <taxon>Karstenula</taxon>
    </lineage>
</organism>
<dbReference type="EMBL" id="MU001511">
    <property type="protein sequence ID" value="KAF2438758.1"/>
    <property type="molecule type" value="Genomic_DNA"/>
</dbReference>
<evidence type="ECO:0000313" key="3">
    <source>
        <dbReference type="Proteomes" id="UP000799764"/>
    </source>
</evidence>
<feature type="compositionally biased region" description="Polar residues" evidence="1">
    <location>
        <begin position="188"/>
        <end position="200"/>
    </location>
</feature>
<feature type="compositionally biased region" description="Basic and acidic residues" evidence="1">
    <location>
        <begin position="16"/>
        <end position="27"/>
    </location>
</feature>
<reference evidence="2" key="1">
    <citation type="journal article" date="2020" name="Stud. Mycol.">
        <title>101 Dothideomycetes genomes: a test case for predicting lifestyles and emergence of pathogens.</title>
        <authorList>
            <person name="Haridas S."/>
            <person name="Albert R."/>
            <person name="Binder M."/>
            <person name="Bloem J."/>
            <person name="Labutti K."/>
            <person name="Salamov A."/>
            <person name="Andreopoulos B."/>
            <person name="Baker S."/>
            <person name="Barry K."/>
            <person name="Bills G."/>
            <person name="Bluhm B."/>
            <person name="Cannon C."/>
            <person name="Castanera R."/>
            <person name="Culley D."/>
            <person name="Daum C."/>
            <person name="Ezra D."/>
            <person name="Gonzalez J."/>
            <person name="Henrissat B."/>
            <person name="Kuo A."/>
            <person name="Liang C."/>
            <person name="Lipzen A."/>
            <person name="Lutzoni F."/>
            <person name="Magnuson J."/>
            <person name="Mondo S."/>
            <person name="Nolan M."/>
            <person name="Ohm R."/>
            <person name="Pangilinan J."/>
            <person name="Park H.-J."/>
            <person name="Ramirez L."/>
            <person name="Alfaro M."/>
            <person name="Sun H."/>
            <person name="Tritt A."/>
            <person name="Yoshinaga Y."/>
            <person name="Zwiers L.-H."/>
            <person name="Turgeon B."/>
            <person name="Goodwin S."/>
            <person name="Spatafora J."/>
            <person name="Crous P."/>
            <person name="Grigoriev I."/>
        </authorList>
    </citation>
    <scope>NUCLEOTIDE SEQUENCE</scope>
    <source>
        <strain evidence="2">CBS 690.94</strain>
    </source>
</reference>
<dbReference type="AlphaFoldDB" id="A0A9P4U728"/>
<sequence>MTSASHPHPHSHIRIIPREQLDSDSHGDSTPTFRSSSLQLPPFPLSDQDSRRGSAQSGLSTAVNTTFAQMARRSNKSEMGGVEKQTSGPVPLSGFVAFKTHSSRNRLRNKTWRPGVPIHLLQGEGLADFHTDESSSPVEPAEPAAPPLPQRSKTRSTPFALPKIQTNLQAQREDPVQMDILSEPQPASPSEGSENISPTDTRPPAVENHLRLFGPLPDIIRLQEQTGDFDGQIVFIGHPNRDVSAHQWMSDSYQWIHIGLWSHTRKRIEGSLASDRLATSEFSYNSVEYFKFAAEHRESTIKEHGRPRTDPEIAGTEPTPTEASTEHNSTTHFGRFSAASVSRTVTGEKLEDPFVTPANILQPAPMVAFNFRGGGATGGMMDYNFEFPRKTCAANNEYQQIYVQRERARLEALCGQSLTQREVQTPLRDVEFGESGLSPPTARATTYRQDTVVSAEDRQNPLHTRNRLAELGQAVSRPSLTPEQRVAIPDFPLDNVNLRNSIPAGPTVANPYRGMSTLNAAAPPYRMPPKEQPSEESDSSVTAFNIPVPAADPALRFSDPDGVRQEHVPTIANGFNKQPPTRQNWNGPFFADSMPTAHDPLASLSAQISNEQKLTNWYRDGQSVIRQQDYAKTLVAAASASDKVRSFGVIGNGSARKQDLSTHANTHLFARVYEHLSEYAEESRAGSGKSYFTRAWKPTPLHLRDLGPDGNNSFYSSVSAHSPQIWRTTNRPYQPYRGDSTPWGFGAIASNLIPSQYGSSSAATGAFGESHHLGF</sequence>
<feature type="region of interest" description="Disordered" evidence="1">
    <location>
        <begin position="300"/>
        <end position="330"/>
    </location>
</feature>
<proteinExistence type="predicted"/>
<feature type="region of interest" description="Disordered" evidence="1">
    <location>
        <begin position="129"/>
        <end position="157"/>
    </location>
</feature>
<feature type="compositionally biased region" description="Basic and acidic residues" evidence="1">
    <location>
        <begin position="300"/>
        <end position="311"/>
    </location>
</feature>
<feature type="region of interest" description="Disordered" evidence="1">
    <location>
        <begin position="181"/>
        <end position="207"/>
    </location>
</feature>
<evidence type="ECO:0000313" key="2">
    <source>
        <dbReference type="EMBL" id="KAF2438758.1"/>
    </source>
</evidence>
<dbReference type="OrthoDB" id="10251048at2759"/>
<feature type="region of interest" description="Disordered" evidence="1">
    <location>
        <begin position="1"/>
        <end position="66"/>
    </location>
</feature>
<gene>
    <name evidence="2" type="ORF">P171DRAFT_155798</name>
</gene>
<accession>A0A9P4U728</accession>
<dbReference type="Proteomes" id="UP000799764">
    <property type="component" value="Unassembled WGS sequence"/>
</dbReference>
<feature type="compositionally biased region" description="Polar residues" evidence="1">
    <location>
        <begin position="53"/>
        <end position="66"/>
    </location>
</feature>
<feature type="compositionally biased region" description="Polar residues" evidence="1">
    <location>
        <begin position="318"/>
        <end position="330"/>
    </location>
</feature>